<evidence type="ECO:0000259" key="13">
    <source>
        <dbReference type="PROSITE" id="PS50850"/>
    </source>
</evidence>
<feature type="transmembrane region" description="Helical" evidence="12">
    <location>
        <begin position="748"/>
        <end position="772"/>
    </location>
</feature>
<feature type="transmembrane region" description="Helical" evidence="12">
    <location>
        <begin position="329"/>
        <end position="350"/>
    </location>
</feature>
<feature type="compositionally biased region" description="Basic and acidic residues" evidence="11">
    <location>
        <begin position="33"/>
        <end position="49"/>
    </location>
</feature>
<dbReference type="SUPFAM" id="SSF103473">
    <property type="entry name" value="MFS general substrate transporter"/>
    <property type="match status" value="1"/>
</dbReference>
<comment type="subcellular location">
    <subcellularLocation>
        <location evidence="1">Membrane</location>
        <topology evidence="1">Multi-pass membrane protein</topology>
    </subcellularLocation>
</comment>
<dbReference type="GeneID" id="87804913"/>
<feature type="transmembrane region" description="Helical" evidence="12">
    <location>
        <begin position="291"/>
        <end position="323"/>
    </location>
</feature>
<feature type="transmembrane region" description="Helical" evidence="12">
    <location>
        <begin position="2228"/>
        <end position="2247"/>
    </location>
</feature>
<evidence type="ECO:0000256" key="9">
    <source>
        <dbReference type="ARBA" id="ARBA00023136"/>
    </source>
</evidence>
<evidence type="ECO:0000256" key="4">
    <source>
        <dbReference type="ARBA" id="ARBA00022692"/>
    </source>
</evidence>
<evidence type="ECO:0000256" key="7">
    <source>
        <dbReference type="ARBA" id="ARBA00022989"/>
    </source>
</evidence>
<evidence type="ECO:0000256" key="8">
    <source>
        <dbReference type="ARBA" id="ARBA00023002"/>
    </source>
</evidence>
<dbReference type="InterPro" id="IPR020846">
    <property type="entry name" value="MFS_dom"/>
</dbReference>
<comment type="similarity">
    <text evidence="2">Belongs to the oligopeptide OPT transporter family.</text>
</comment>
<feature type="transmembrane region" description="Helical" evidence="12">
    <location>
        <begin position="2050"/>
        <end position="2070"/>
    </location>
</feature>
<dbReference type="EMBL" id="CP086714">
    <property type="protein sequence ID" value="WOO78105.1"/>
    <property type="molecule type" value="Genomic_DNA"/>
</dbReference>
<dbReference type="InterPro" id="IPR003819">
    <property type="entry name" value="TauD/TfdA-like"/>
</dbReference>
<dbReference type="GO" id="GO:0035673">
    <property type="term" value="F:oligopeptide transmembrane transporter activity"/>
    <property type="evidence" value="ECO:0007669"/>
    <property type="project" value="InterPro"/>
</dbReference>
<evidence type="ECO:0000313" key="14">
    <source>
        <dbReference type="EMBL" id="WOO78105.1"/>
    </source>
</evidence>
<dbReference type="InterPro" id="IPR004648">
    <property type="entry name" value="Oligpept_transpt"/>
</dbReference>
<feature type="transmembrane region" description="Helical" evidence="12">
    <location>
        <begin position="1339"/>
        <end position="1359"/>
    </location>
</feature>
<feature type="compositionally biased region" description="Basic and acidic residues" evidence="11">
    <location>
        <begin position="860"/>
        <end position="880"/>
    </location>
</feature>
<evidence type="ECO:0000256" key="1">
    <source>
        <dbReference type="ARBA" id="ARBA00004141"/>
    </source>
</evidence>
<dbReference type="RefSeq" id="XP_062624137.1">
    <property type="nucleotide sequence ID" value="XM_062768153.1"/>
</dbReference>
<feature type="transmembrane region" description="Helical" evidence="12">
    <location>
        <begin position="1475"/>
        <end position="1494"/>
    </location>
</feature>
<dbReference type="Pfam" id="PF07690">
    <property type="entry name" value="MFS_1"/>
    <property type="match status" value="1"/>
</dbReference>
<keyword evidence="6" id="KW-0653">Protein transport</keyword>
<evidence type="ECO:0000313" key="15">
    <source>
        <dbReference type="Proteomes" id="UP000827549"/>
    </source>
</evidence>
<dbReference type="GO" id="GO:0016020">
    <property type="term" value="C:membrane"/>
    <property type="evidence" value="ECO:0007669"/>
    <property type="project" value="UniProtKB-SubCell"/>
</dbReference>
<feature type="transmembrane region" description="Helical" evidence="12">
    <location>
        <begin position="1724"/>
        <end position="1747"/>
    </location>
</feature>
<feature type="transmembrane region" description="Helical" evidence="12">
    <location>
        <begin position="1900"/>
        <end position="1924"/>
    </location>
</feature>
<feature type="transmembrane region" description="Helical" evidence="12">
    <location>
        <begin position="2077"/>
        <end position="2110"/>
    </location>
</feature>
<dbReference type="InterPro" id="IPR011701">
    <property type="entry name" value="MFS"/>
</dbReference>
<feature type="region of interest" description="Disordered" evidence="11">
    <location>
        <begin position="854"/>
        <end position="880"/>
    </location>
</feature>
<keyword evidence="4 12" id="KW-0812">Transmembrane</keyword>
<dbReference type="Proteomes" id="UP000827549">
    <property type="component" value="Chromosome 1"/>
</dbReference>
<feature type="transmembrane region" description="Helical" evidence="12">
    <location>
        <begin position="362"/>
        <end position="385"/>
    </location>
</feature>
<evidence type="ECO:0000256" key="12">
    <source>
        <dbReference type="SAM" id="Phobius"/>
    </source>
</evidence>
<feature type="transmembrane region" description="Helical" evidence="12">
    <location>
        <begin position="441"/>
        <end position="462"/>
    </location>
</feature>
<feature type="transmembrane region" description="Helical" evidence="12">
    <location>
        <begin position="519"/>
        <end position="539"/>
    </location>
</feature>
<feature type="transmembrane region" description="Helical" evidence="12">
    <location>
        <begin position="226"/>
        <end position="246"/>
    </location>
</feature>
<dbReference type="NCBIfam" id="TIGR00727">
    <property type="entry name" value="ISP4_OPT"/>
    <property type="match status" value="2"/>
</dbReference>
<evidence type="ECO:0000256" key="6">
    <source>
        <dbReference type="ARBA" id="ARBA00022927"/>
    </source>
</evidence>
<sequence length="2371" mass="267568">MSPRRDIEEEAYVPTLLSSDANGASGVPAPGYYDEKAVDKASLSDKNVDLDDDMEKNVPVASDDGDEAKPLNPDGIDERVEFSPHGAYKLDYSGPQSPFPEVAACVSLEDDETDRVNHFRMWFLLHIFVILFGCANTFFGQRWPSLSLHYEVAQLLVFPIGKAWERFVPHWRIGFGRFSFALNPGKFNKKEHTVILCCVSVTLNIYRSTLVTLWSPKFFGLNWSPAWGFLWLLTSTMLGFGLAGMARRWLVYPGNMIWPKTLASAVLMRALHEENNFKGKVHGWGLSRYRFFLVFVLFSFVLFWFPGYIATCLSSFAFLTWIFPNNQKVNTIFGTKTGLGLLPISLDWTMFNYVGSPLSTPFYINANWFFNIALFYLIIAPILYYKDVWFSGHLPMLSSGLFDNTGAPYNVSRVLDPVTNRFNEAGYRAYSPIYLSMSYTLSYALSFAAVSSVLVYTVLYNGKEIISRLRKSDKETEDVHKRMMNKYINVPDWWYLVLDIIMLGAGIFLTRFWPSDLPVWGFIGCWVVGIILIIPQGMLEGISNTRVYFEILADLIAGYLWPGKPLANLYVDCFGNQLVKVALDFSTDMKLGQYMKVPPRTLFFAQAYSVFLAAASQTGVIRWMLGHIDDFCSPSQKGHFICASPRVRYNSTIIWGTVGPRILFGPNSEYRHLYWFFLIGPVVTVLVWLAWRRWPNSFLAKVNIPLLFNSAGWIPPATTTMYSLTFILGFLFNFVIRRRYFAWWKRYNYLLQAAMDTGVALAIIIIFFGLTYHGIKINWALNTIGTTNMDAKGTPAYKLNAELDALVEQVNKANLGKKSSIGFGFAPPPPSTLRRYHKAGVDLSQGYPFYLEPDTPEYDEAQKRGANPRDGKPYADPGLKADPEKKALFGAAKSVNQLTKHIGTELVGIQLKDLNEQQRDELALLVAERGVVFFRDQDISPQEQLELGEYLGDGAVANSSTVASVPGTNGGVNIIWETARTYKRSFRLPWPEYDGYRGHGWHVDGLGRYIQAGYTHLHQDHVPDDSGDTLWASGYAAYDILSPGLKKVVDGITGIYTLGTEKDESGRTIPKFVHAPLVRTHPVTGWKSLYLSDRGLVGFEDWDKNESDHLLKYLIDVLQGSPEIQVRWKWTPGASAIWDQRNTVHAPVRDWEEERHGTRPDDAARDRRLRFRLDAILMTYTALSYTLKFLDQSNYTYAYSSGMQEDLKLYGNELTWMGTIFSIGYILGTIPTQILLTYIRPSYFLGTVEMIWGVFVLCMAAAKHVNTIYAMRFLIGLFEASAYPGLIAVLASWYTPRELGKRVAILQSASALGAMWAGYLQAAVFAGLNGAHGLPGWKWGFIVNGAITIPVGLLGYFCLPDSPANSRARWLTPKDIEYATIRMARVGRAPAKGLSRATLRRVFGSWHLWAFALPYGFWVINGQAIGFLILWLKSTKRYSIVKINLIPTGGYALEIVTAIGFAALSDYLGVRWPVIVLTGLIGLFSAIVLTVWNVSFGLHFAAHLLIFSTIGGSALILTWVSELVGDDAEARILIVAILNTLAYVFNAALPCGYSSITTRADLLAVEDKLHLMPPERARKVIKQVYDMHRYDQNFNGELLSRIETFLFGRDDLEGEKHDELVREMQLEALLVTENSPYAEVRAVVDNWDDTTLPSLTFRVWFIGLIFAGAGAFINQLFSIRQPAVYVSSNVAQLLAWPAGKFVERITPRGTFLNPGPFNKKEHMLITIMAAVAFNTPYTSYIVFAQAMPQYFNQSYARKYGYQILNSLGSNFVGYGLAGLTRRFIVFPSFCVWPSSLTTLAINKAFHSDDAGSVPGPFNRIYSISRMKFFLIAFVSMFAYWWFPGFIFTNLSVFNWMSWIAPHNQVYNNLVGFNNGLGLFNIWPTFDYNIPSWNGWTPLSIPLFAVLNQFAGQCLGAVMILGMYYGNAFDTGYLPINSNKLYDNKGKRYNVTRIIDENTNFVEEKYQKYSEPFMAAGNLTIYFWFFACYSATVSYTFLYHKLEVVNGFKGFWRIVKKQFNRNSEEQDEQEEDLGQDIHFRLMKAYPEVPEWWYFIVLCTALVVGCLGVAVYPTHTTPAVVIYGILMALIFVVPVGLITAVTGVQITMNVLAEFIGGVLASGDALAVNYFKMYGYITTAQAVFFASDLKLAHYTKIPPRHTFYCQMVATLVSTFICTAIFNFQMSFPNVCTSDASFGMTCPGENTFFSAAVFWGTLGPTKVFGPRGRYKSLLIGFPVGAVLPFITFYAAKWFPKQKWIRNIHPVMFCAGGLLWSPYSMSYMWPMVMITWFSWGYIKPRYLAFWSKYNYVLAGSWSAAIAIAAIVIFFALEIPNVNLDWWGNNPLPDDACESVACRYLPIPDKGYFGRAPGTYA</sequence>
<keyword evidence="5" id="KW-0571">Peptide transport</keyword>
<dbReference type="PROSITE" id="PS50850">
    <property type="entry name" value="MFS"/>
    <property type="match status" value="1"/>
</dbReference>
<feature type="region of interest" description="Disordered" evidence="11">
    <location>
        <begin position="1"/>
        <end position="75"/>
    </location>
</feature>
<dbReference type="InterPro" id="IPR042098">
    <property type="entry name" value="TauD-like_sf"/>
</dbReference>
<feature type="transmembrane region" description="Helical" evidence="12">
    <location>
        <begin position="121"/>
        <end position="139"/>
    </location>
</feature>
<feature type="transmembrane region" description="Helical" evidence="12">
    <location>
        <begin position="1500"/>
        <end position="1520"/>
    </location>
</feature>
<dbReference type="InterPro" id="IPR036259">
    <property type="entry name" value="MFS_trans_sf"/>
</dbReference>
<evidence type="ECO:0000256" key="5">
    <source>
        <dbReference type="ARBA" id="ARBA00022856"/>
    </source>
</evidence>
<dbReference type="InterPro" id="IPR004813">
    <property type="entry name" value="OPT"/>
</dbReference>
<reference evidence="14" key="1">
    <citation type="submission" date="2023-10" db="EMBL/GenBank/DDBJ databases">
        <authorList>
            <person name="Noh H."/>
        </authorList>
    </citation>
    <scope>NUCLEOTIDE SEQUENCE</scope>
    <source>
        <strain evidence="14">DUCC4014</strain>
    </source>
</reference>
<name>A0AAF1BHW6_9TREE</name>
<dbReference type="PANTHER" id="PTHR22601">
    <property type="entry name" value="ISP4 LIKE PROTEIN"/>
    <property type="match status" value="1"/>
</dbReference>
<feature type="transmembrane region" description="Helical" evidence="12">
    <location>
        <begin position="1303"/>
        <end position="1327"/>
    </location>
</feature>
<feature type="transmembrane region" description="Helical" evidence="12">
    <location>
        <begin position="1657"/>
        <end position="1677"/>
    </location>
</feature>
<dbReference type="Pfam" id="PF03169">
    <property type="entry name" value="OPT"/>
    <property type="match status" value="2"/>
</dbReference>
<keyword evidence="8" id="KW-0560">Oxidoreductase</keyword>
<feature type="transmembrane region" description="Helical" evidence="12">
    <location>
        <begin position="673"/>
        <end position="691"/>
    </location>
</feature>
<evidence type="ECO:0000256" key="2">
    <source>
        <dbReference type="ARBA" id="ARBA00008807"/>
    </source>
</evidence>
<feature type="domain" description="Major facilitator superfamily (MFS) profile" evidence="13">
    <location>
        <begin position="1177"/>
        <end position="1585"/>
    </location>
</feature>
<protein>
    <submittedName>
        <fullName evidence="14">Glutathione transporter 1</fullName>
    </submittedName>
</protein>
<dbReference type="GO" id="GO:0015031">
    <property type="term" value="P:protein transport"/>
    <property type="evidence" value="ECO:0007669"/>
    <property type="project" value="UniProtKB-KW"/>
</dbReference>
<feature type="transmembrane region" description="Helical" evidence="12">
    <location>
        <begin position="2277"/>
        <end position="2293"/>
    </location>
</feature>
<evidence type="ECO:0000256" key="10">
    <source>
        <dbReference type="ARBA" id="ARBA00037968"/>
    </source>
</evidence>
<feature type="transmembrane region" description="Helical" evidence="12">
    <location>
        <begin position="2305"/>
        <end position="2327"/>
    </location>
</feature>
<feature type="transmembrane region" description="Helical" evidence="12">
    <location>
        <begin position="1759"/>
        <end position="1779"/>
    </location>
</feature>
<feature type="transmembrane region" description="Helical" evidence="12">
    <location>
        <begin position="1532"/>
        <end position="1556"/>
    </location>
</feature>
<keyword evidence="7 12" id="KW-1133">Transmembrane helix</keyword>
<gene>
    <name evidence="14" type="primary">pgt1_5</name>
    <name evidence="14" type="ORF">LOC62_01G001658</name>
</gene>
<dbReference type="Gene3D" id="1.20.1250.20">
    <property type="entry name" value="MFS general substrate transporter like domains"/>
    <property type="match status" value="1"/>
</dbReference>
<accession>A0AAF1BHW6</accession>
<feature type="transmembrane region" description="Helical" evidence="12">
    <location>
        <begin position="2204"/>
        <end position="2221"/>
    </location>
</feature>
<dbReference type="Pfam" id="PF02668">
    <property type="entry name" value="TauD"/>
    <property type="match status" value="1"/>
</dbReference>
<dbReference type="NCBIfam" id="TIGR00728">
    <property type="entry name" value="OPT_sfam"/>
    <property type="match status" value="2"/>
</dbReference>
<feature type="transmembrane region" description="Helical" evidence="12">
    <location>
        <begin position="1974"/>
        <end position="1997"/>
    </location>
</feature>
<feature type="transmembrane region" description="Helical" evidence="12">
    <location>
        <begin position="1406"/>
        <end position="1431"/>
    </location>
</feature>
<evidence type="ECO:0000256" key="3">
    <source>
        <dbReference type="ARBA" id="ARBA00022448"/>
    </source>
</evidence>
<feature type="transmembrane region" description="Helical" evidence="12">
    <location>
        <begin position="2160"/>
        <end position="2184"/>
    </location>
</feature>
<feature type="transmembrane region" description="Helical" evidence="12">
    <location>
        <begin position="1268"/>
        <end position="1291"/>
    </location>
</feature>
<evidence type="ECO:0000256" key="11">
    <source>
        <dbReference type="SAM" id="MobiDB-lite"/>
    </source>
</evidence>
<dbReference type="GO" id="GO:0016491">
    <property type="term" value="F:oxidoreductase activity"/>
    <property type="evidence" value="ECO:0007669"/>
    <property type="project" value="UniProtKB-KW"/>
</dbReference>
<keyword evidence="3" id="KW-0813">Transport</keyword>
<dbReference type="SUPFAM" id="SSF51197">
    <property type="entry name" value="Clavaminate synthase-like"/>
    <property type="match status" value="1"/>
</dbReference>
<dbReference type="Gene3D" id="3.60.130.10">
    <property type="entry name" value="Clavaminate synthase-like"/>
    <property type="match status" value="1"/>
</dbReference>
<feature type="transmembrane region" description="Helical" evidence="12">
    <location>
        <begin position="1451"/>
        <end position="1468"/>
    </location>
</feature>
<dbReference type="FunFam" id="1.20.1250.20:FF:000065">
    <property type="entry name" value="Putative MFS pantothenate transporter"/>
    <property type="match status" value="1"/>
</dbReference>
<proteinExistence type="inferred from homology"/>
<comment type="similarity">
    <text evidence="10">Belongs to the major facilitator superfamily. Allantoate permease family.</text>
</comment>
<feature type="transmembrane region" description="Helical" evidence="12">
    <location>
        <begin position="1243"/>
        <end position="1262"/>
    </location>
</feature>
<feature type="transmembrane region" description="Helical" evidence="12">
    <location>
        <begin position="1828"/>
        <end position="1847"/>
    </location>
</feature>
<feature type="transmembrane region" description="Helical" evidence="12">
    <location>
        <begin position="711"/>
        <end position="736"/>
    </location>
</feature>
<feature type="transmembrane region" description="Helical" evidence="12">
    <location>
        <begin position="493"/>
        <end position="513"/>
    </location>
</feature>
<organism evidence="14 15">
    <name type="scientific">Vanrija pseudolonga</name>
    <dbReference type="NCBI Taxonomy" id="143232"/>
    <lineage>
        <taxon>Eukaryota</taxon>
        <taxon>Fungi</taxon>
        <taxon>Dikarya</taxon>
        <taxon>Basidiomycota</taxon>
        <taxon>Agaricomycotina</taxon>
        <taxon>Tremellomycetes</taxon>
        <taxon>Trichosporonales</taxon>
        <taxon>Trichosporonaceae</taxon>
        <taxon>Vanrija</taxon>
    </lineage>
</organism>
<keyword evidence="15" id="KW-1185">Reference proteome</keyword>
<keyword evidence="9 12" id="KW-0472">Membrane</keyword>